<organism evidence="3 4">
    <name type="scientific">Tieghemiomyces parasiticus</name>
    <dbReference type="NCBI Taxonomy" id="78921"/>
    <lineage>
        <taxon>Eukaryota</taxon>
        <taxon>Fungi</taxon>
        <taxon>Fungi incertae sedis</taxon>
        <taxon>Zoopagomycota</taxon>
        <taxon>Kickxellomycotina</taxon>
        <taxon>Dimargaritomycetes</taxon>
        <taxon>Dimargaritales</taxon>
        <taxon>Dimargaritaceae</taxon>
        <taxon>Tieghemiomyces</taxon>
    </lineage>
</organism>
<feature type="compositionally biased region" description="Polar residues" evidence="1">
    <location>
        <begin position="273"/>
        <end position="283"/>
    </location>
</feature>
<feature type="compositionally biased region" description="Low complexity" evidence="1">
    <location>
        <begin position="377"/>
        <end position="401"/>
    </location>
</feature>
<keyword evidence="4" id="KW-1185">Reference proteome</keyword>
<feature type="region of interest" description="Disordered" evidence="1">
    <location>
        <begin position="1200"/>
        <end position="1248"/>
    </location>
</feature>
<dbReference type="SMART" id="SM00444">
    <property type="entry name" value="GYF"/>
    <property type="match status" value="1"/>
</dbReference>
<dbReference type="AlphaFoldDB" id="A0A9W8DXY0"/>
<comment type="caution">
    <text evidence="3">The sequence shown here is derived from an EMBL/GenBank/DDBJ whole genome shotgun (WGS) entry which is preliminary data.</text>
</comment>
<feature type="compositionally biased region" description="Polar residues" evidence="1">
    <location>
        <begin position="57"/>
        <end position="102"/>
    </location>
</feature>
<feature type="compositionally biased region" description="Low complexity" evidence="1">
    <location>
        <begin position="942"/>
        <end position="953"/>
    </location>
</feature>
<evidence type="ECO:0000313" key="3">
    <source>
        <dbReference type="EMBL" id="KAJ1930669.1"/>
    </source>
</evidence>
<dbReference type="CDD" id="cd00072">
    <property type="entry name" value="GYF"/>
    <property type="match status" value="1"/>
</dbReference>
<feature type="region of interest" description="Disordered" evidence="1">
    <location>
        <begin position="894"/>
        <end position="1026"/>
    </location>
</feature>
<dbReference type="Pfam" id="PF02213">
    <property type="entry name" value="GYF"/>
    <property type="match status" value="1"/>
</dbReference>
<evidence type="ECO:0000256" key="1">
    <source>
        <dbReference type="SAM" id="MobiDB-lite"/>
    </source>
</evidence>
<feature type="compositionally biased region" description="Gly residues" evidence="1">
    <location>
        <begin position="192"/>
        <end position="206"/>
    </location>
</feature>
<dbReference type="PROSITE" id="PS50829">
    <property type="entry name" value="GYF"/>
    <property type="match status" value="1"/>
</dbReference>
<feature type="region of interest" description="Disordered" evidence="1">
    <location>
        <begin position="1047"/>
        <end position="1116"/>
    </location>
</feature>
<dbReference type="PANTHER" id="PTHR14445">
    <property type="entry name" value="GRB10 INTERACTING GYF PROTEIN"/>
    <property type="match status" value="1"/>
</dbReference>
<dbReference type="InterPro" id="IPR051640">
    <property type="entry name" value="GRB10-interact_GYF"/>
</dbReference>
<name>A0A9W8DXY0_9FUNG</name>
<feature type="compositionally biased region" description="Basic and acidic residues" evidence="1">
    <location>
        <begin position="245"/>
        <end position="255"/>
    </location>
</feature>
<dbReference type="InterPro" id="IPR003169">
    <property type="entry name" value="GYF"/>
</dbReference>
<feature type="region of interest" description="Disordered" evidence="1">
    <location>
        <begin position="188"/>
        <end position="302"/>
    </location>
</feature>
<dbReference type="EMBL" id="JANBPT010000002">
    <property type="protein sequence ID" value="KAJ1930669.1"/>
    <property type="molecule type" value="Genomic_DNA"/>
</dbReference>
<evidence type="ECO:0000313" key="4">
    <source>
        <dbReference type="Proteomes" id="UP001150569"/>
    </source>
</evidence>
<gene>
    <name evidence="3" type="primary">SMY2_1</name>
    <name evidence="3" type="ORF">IWQ60_000066</name>
</gene>
<feature type="compositionally biased region" description="Gly residues" evidence="1">
    <location>
        <begin position="260"/>
        <end position="269"/>
    </location>
</feature>
<dbReference type="Proteomes" id="UP001150569">
    <property type="component" value="Unassembled WGS sequence"/>
</dbReference>
<accession>A0A9W8DXY0</accession>
<dbReference type="OrthoDB" id="48509at2759"/>
<feature type="region of interest" description="Disordered" evidence="1">
    <location>
        <begin position="819"/>
        <end position="877"/>
    </location>
</feature>
<evidence type="ECO:0000259" key="2">
    <source>
        <dbReference type="PROSITE" id="PS50829"/>
    </source>
</evidence>
<proteinExistence type="predicted"/>
<sequence length="1248" mass="128906">MTSNTMNFGPEWMRRVPKSTASNGGDGPATTTTTTTSPPTKAGPASPWGASTVAGGSPSTRTSAPSGLSTTVRGASTRSATEVPASSQGYSGSAPGNASTAAEPTPYSRLISGTPQPPPQEDMVDHLNPFRYSRELMLSLYKPVNLPLEFERHEYITSDEPLEPMANVLLTEKEEELFSGASVNSELTKRIVGGGGPGNGSGGIGRGGDRQHPRGTGPSGPHVGHGDPLAKGRSYRGEGSSSGRYNDRYDGDSSRNYRGSGAGGTGIGRTGSYDSRATGFTQRPSHHLQSGPPRPNDHASWNIVDRNNVGSFGTDGVFRMTGLTDEDALEPAGGLDEPLEPLSSGHATLGDTNRTASDGHVADGSTSKLLRSAAGHPDAATDPTASSTAAARTHSTSSLLARLDRAAGGTSPAPSKSVGPGVSDDGHSGAESLGDNLAFMNATRSHDPLSRLTGGPHNAAALARLGSTGSEPALGSGSRPNLGHVFGPGSFLGNTSDISSPGSLMSGLSGGNLDTHFHRGSPFAGHPGTSHGGTPLSGFGADLLGLGGSPLAKPAQWYYRDPQGAIQGPFSADDMQEWYAAGFFTPDLLVRRDAESNFEPLGLLISRLRDEETPFLTASQTAPPPARHGALPGYFPGVVPDAHTGGLSHPLLRNGSFGTTDATVPGVPRPSSGFGSHATGYRPDNQWAGLGGGGSNLASPGLGAGLPGRGALPSVFPASTVSPSSLLERDTGAGSNLYGLNTERQQYVQFLHQRLQHQTSAGQPGVTPGGTAQLSPELSETKPDQNFPLMSRLHRPQPSVSAGFDLSATRSLDPAIIARLGGPDNERTLDADNAHPSHADPTLSRDVNEPSVAPERRASQPAAEAVISPGPTLVSPEVAEPTNTISALLKNLQMQQKAGTRTSPSLLPPARSAPTPPTDTKTVAPEPTPETPQSHPAPSPQATPTKQAAPASTEPAKAEATAASTPVPPPAVAPWTTTPSRKGPSLLDIQMEEEKRAQRQQKAKAKAATPGSVKRYADAATRGVSNEPPAWSAVAALNKPVGGASSDATNVYGRPTVPTVGATTHTSLGSLVEQASRRSLSRSSSQTGTPTAPGPAPTASRKVNNTPSAAGPKHKPSDDFIGWCRTALKTLKGISVDEFIQMLLTFPLDPPASTYEIIQDSVYAYSPTLDGRRFAHEFVKRRQADAGLLSASETEALRTSTAQNSDFVRVKGGAPRPPASSNAGGRTYSDDSKFSGLPSGSRRGKKKN</sequence>
<feature type="region of interest" description="Disordered" evidence="1">
    <location>
        <begin position="1"/>
        <end position="125"/>
    </location>
</feature>
<dbReference type="GO" id="GO:0005829">
    <property type="term" value="C:cytosol"/>
    <property type="evidence" value="ECO:0007669"/>
    <property type="project" value="TreeGrafter"/>
</dbReference>
<dbReference type="PANTHER" id="PTHR14445:SF36">
    <property type="entry name" value="FI03272P-RELATED"/>
    <property type="match status" value="1"/>
</dbReference>
<feature type="compositionally biased region" description="Basic and acidic residues" evidence="1">
    <location>
        <begin position="824"/>
        <end position="838"/>
    </location>
</feature>
<feature type="region of interest" description="Disordered" evidence="1">
    <location>
        <begin position="328"/>
        <end position="433"/>
    </location>
</feature>
<feature type="compositionally biased region" description="Low complexity" evidence="1">
    <location>
        <begin position="1077"/>
        <end position="1091"/>
    </location>
</feature>
<feature type="region of interest" description="Disordered" evidence="1">
    <location>
        <begin position="756"/>
        <end position="804"/>
    </location>
</feature>
<feature type="compositionally biased region" description="Pro residues" evidence="1">
    <location>
        <begin position="926"/>
        <end position="941"/>
    </location>
</feature>
<feature type="domain" description="GYF" evidence="2">
    <location>
        <begin position="554"/>
        <end position="602"/>
    </location>
</feature>
<dbReference type="InterPro" id="IPR035445">
    <property type="entry name" value="GYF-like_dom_sf"/>
</dbReference>
<reference evidence="3" key="1">
    <citation type="submission" date="2022-07" db="EMBL/GenBank/DDBJ databases">
        <title>Phylogenomic reconstructions and comparative analyses of Kickxellomycotina fungi.</title>
        <authorList>
            <person name="Reynolds N.K."/>
            <person name="Stajich J.E."/>
            <person name="Barry K."/>
            <person name="Grigoriev I.V."/>
            <person name="Crous P."/>
            <person name="Smith M.E."/>
        </authorList>
    </citation>
    <scope>NUCLEOTIDE SEQUENCE</scope>
    <source>
        <strain evidence="3">RSA 861</strain>
    </source>
</reference>
<feature type="compositionally biased region" description="Low complexity" evidence="1">
    <location>
        <begin position="901"/>
        <end position="913"/>
    </location>
</feature>
<dbReference type="SUPFAM" id="SSF55277">
    <property type="entry name" value="GYF domain"/>
    <property type="match status" value="1"/>
</dbReference>
<dbReference type="Gene3D" id="3.30.1490.40">
    <property type="match status" value="1"/>
</dbReference>
<feature type="compositionally biased region" description="Low complexity" evidence="1">
    <location>
        <begin position="28"/>
        <end position="47"/>
    </location>
</feature>
<protein>
    <submittedName>
        <fullName evidence="3">Kinesin-like protein</fullName>
    </submittedName>
</protein>